<comment type="caution">
    <text evidence="2">The sequence shown here is derived from an EMBL/GenBank/DDBJ whole genome shotgun (WGS) entry which is preliminary data.</text>
</comment>
<protein>
    <submittedName>
        <fullName evidence="2">Uncharacterized protein</fullName>
    </submittedName>
</protein>
<reference evidence="2" key="1">
    <citation type="submission" date="2021-01" db="EMBL/GenBank/DDBJ databases">
        <title>Whole genome shotgun sequence of Planobispora takensis NBRC 109077.</title>
        <authorList>
            <person name="Komaki H."/>
            <person name="Tamura T."/>
        </authorList>
    </citation>
    <scope>NUCLEOTIDE SEQUENCE</scope>
    <source>
        <strain evidence="2">NBRC 109077</strain>
    </source>
</reference>
<sequence>MSEARNRALIAAPPSTSSPASRKTTTENSTVKTDIDPRSRPPPAPDRDHRESRDG</sequence>
<accession>A0A8J3WVX8</accession>
<dbReference type="AlphaFoldDB" id="A0A8J3WVX8"/>
<feature type="region of interest" description="Disordered" evidence="1">
    <location>
        <begin position="1"/>
        <end position="55"/>
    </location>
</feature>
<feature type="compositionally biased region" description="Low complexity" evidence="1">
    <location>
        <begin position="11"/>
        <end position="23"/>
    </location>
</feature>
<proteinExistence type="predicted"/>
<feature type="compositionally biased region" description="Basic and acidic residues" evidence="1">
    <location>
        <begin position="33"/>
        <end position="55"/>
    </location>
</feature>
<organism evidence="2 3">
    <name type="scientific">Planobispora takensis</name>
    <dbReference type="NCBI Taxonomy" id="1367882"/>
    <lineage>
        <taxon>Bacteria</taxon>
        <taxon>Bacillati</taxon>
        <taxon>Actinomycetota</taxon>
        <taxon>Actinomycetes</taxon>
        <taxon>Streptosporangiales</taxon>
        <taxon>Streptosporangiaceae</taxon>
        <taxon>Planobispora</taxon>
    </lineage>
</organism>
<evidence type="ECO:0000313" key="3">
    <source>
        <dbReference type="Proteomes" id="UP000634476"/>
    </source>
</evidence>
<dbReference type="Proteomes" id="UP000634476">
    <property type="component" value="Unassembled WGS sequence"/>
</dbReference>
<keyword evidence="3" id="KW-1185">Reference proteome</keyword>
<evidence type="ECO:0000256" key="1">
    <source>
        <dbReference type="SAM" id="MobiDB-lite"/>
    </source>
</evidence>
<dbReference type="EMBL" id="BOOK01000039">
    <property type="protein sequence ID" value="GII03535.1"/>
    <property type="molecule type" value="Genomic_DNA"/>
</dbReference>
<name>A0A8J3WVX8_9ACTN</name>
<gene>
    <name evidence="2" type="ORF">Pta02_55430</name>
</gene>
<evidence type="ECO:0000313" key="2">
    <source>
        <dbReference type="EMBL" id="GII03535.1"/>
    </source>
</evidence>